<accession>A0A5P2G3S0</accession>
<protein>
    <submittedName>
        <fullName evidence="7">YjgP/YjgQ family permease</fullName>
    </submittedName>
</protein>
<keyword evidence="4 6" id="KW-1133">Transmembrane helix</keyword>
<feature type="transmembrane region" description="Helical" evidence="6">
    <location>
        <begin position="12"/>
        <end position="33"/>
    </location>
</feature>
<feature type="transmembrane region" description="Helical" evidence="6">
    <location>
        <begin position="53"/>
        <end position="79"/>
    </location>
</feature>
<evidence type="ECO:0000256" key="2">
    <source>
        <dbReference type="ARBA" id="ARBA00022475"/>
    </source>
</evidence>
<feature type="transmembrane region" description="Helical" evidence="6">
    <location>
        <begin position="100"/>
        <end position="118"/>
    </location>
</feature>
<dbReference type="Proteomes" id="UP000292424">
    <property type="component" value="Chromosome"/>
</dbReference>
<dbReference type="AlphaFoldDB" id="A0A5P2G3S0"/>
<evidence type="ECO:0000256" key="1">
    <source>
        <dbReference type="ARBA" id="ARBA00004651"/>
    </source>
</evidence>
<evidence type="ECO:0000256" key="3">
    <source>
        <dbReference type="ARBA" id="ARBA00022692"/>
    </source>
</evidence>
<name>A0A5P2G3S0_9BACT</name>
<organism evidence="7 8">
    <name type="scientific">Rhizosphaericola mali</name>
    <dbReference type="NCBI Taxonomy" id="2545455"/>
    <lineage>
        <taxon>Bacteria</taxon>
        <taxon>Pseudomonadati</taxon>
        <taxon>Bacteroidota</taxon>
        <taxon>Chitinophagia</taxon>
        <taxon>Chitinophagales</taxon>
        <taxon>Chitinophagaceae</taxon>
        <taxon>Rhizosphaericola</taxon>
    </lineage>
</organism>
<feature type="transmembrane region" description="Helical" evidence="6">
    <location>
        <begin position="284"/>
        <end position="301"/>
    </location>
</feature>
<gene>
    <name evidence="7" type="ORF">E0W69_016190</name>
</gene>
<keyword evidence="5 6" id="KW-0472">Membrane</keyword>
<evidence type="ECO:0000256" key="4">
    <source>
        <dbReference type="ARBA" id="ARBA00022989"/>
    </source>
</evidence>
<dbReference type="GO" id="GO:0043190">
    <property type="term" value="C:ATP-binding cassette (ABC) transporter complex"/>
    <property type="evidence" value="ECO:0007669"/>
    <property type="project" value="TreeGrafter"/>
</dbReference>
<evidence type="ECO:0000256" key="5">
    <source>
        <dbReference type="ARBA" id="ARBA00023136"/>
    </source>
</evidence>
<sequence>MKILDWYIIKKFLTTFFFAIFLFAIISVVIDVGEKTDDFVKSGWNFSQIVMNYYIAFIPHILALLFPLFVFISVIFFTSKMAERVEIIAILASGTSFRRILRPYFITSFALAALLYYLSGYVIPIADVKVAYFEDVYVHGNSSYEQLVNRQKIQYKRIDSFSYAGLRNYDTTTKKGGPFFLYKIKDGEMNYNLRAEKISWDTTHHQNKWKLENIFERNIDGIHEKVKLTPSRIVNYNFMPSDLRYDEYAQNKMTTPELERYIYLEKLRGGEEVNTYLIELYRRIATPVSVILLTMIGAIIASKKVRGGSGAHLAIGFVIAAAFIIMDRFSTIFSTKGNLPPIVASWIPNITFMVVAIYLYKKAPK</sequence>
<keyword evidence="3 6" id="KW-0812">Transmembrane</keyword>
<dbReference type="RefSeq" id="WP_131331081.1">
    <property type="nucleotide sequence ID" value="NZ_CP044016.1"/>
</dbReference>
<comment type="subcellular location">
    <subcellularLocation>
        <location evidence="1">Cell membrane</location>
        <topology evidence="1">Multi-pass membrane protein</topology>
    </subcellularLocation>
</comment>
<dbReference type="PANTHER" id="PTHR33529">
    <property type="entry name" value="SLR0882 PROTEIN-RELATED"/>
    <property type="match status" value="1"/>
</dbReference>
<dbReference type="GO" id="GO:0015920">
    <property type="term" value="P:lipopolysaccharide transport"/>
    <property type="evidence" value="ECO:0007669"/>
    <property type="project" value="TreeGrafter"/>
</dbReference>
<evidence type="ECO:0000313" key="8">
    <source>
        <dbReference type="Proteomes" id="UP000292424"/>
    </source>
</evidence>
<dbReference type="Pfam" id="PF03739">
    <property type="entry name" value="LptF_LptG"/>
    <property type="match status" value="1"/>
</dbReference>
<dbReference type="OrthoDB" id="9807977at2"/>
<reference evidence="7 8" key="1">
    <citation type="submission" date="2019-09" db="EMBL/GenBank/DDBJ databases">
        <title>Complete genome sequence of Arachidicoccus sp. B3-10 isolated from apple orchard soil.</title>
        <authorList>
            <person name="Kim H.S."/>
            <person name="Han K.-I."/>
            <person name="Suh M.K."/>
            <person name="Lee K.C."/>
            <person name="Eom M.K."/>
            <person name="Kim J.-S."/>
            <person name="Kang S.W."/>
            <person name="Sin Y."/>
            <person name="Lee J.-S."/>
        </authorList>
    </citation>
    <scope>NUCLEOTIDE SEQUENCE [LARGE SCALE GENOMIC DNA]</scope>
    <source>
        <strain evidence="7 8">B3-10</strain>
    </source>
</reference>
<evidence type="ECO:0000256" key="6">
    <source>
        <dbReference type="SAM" id="Phobius"/>
    </source>
</evidence>
<feature type="transmembrane region" description="Helical" evidence="6">
    <location>
        <begin position="339"/>
        <end position="360"/>
    </location>
</feature>
<evidence type="ECO:0000313" key="7">
    <source>
        <dbReference type="EMBL" id="QES90125.1"/>
    </source>
</evidence>
<dbReference type="EMBL" id="CP044016">
    <property type="protein sequence ID" value="QES90125.1"/>
    <property type="molecule type" value="Genomic_DNA"/>
</dbReference>
<dbReference type="KEGG" id="arac:E0W69_016190"/>
<keyword evidence="8" id="KW-1185">Reference proteome</keyword>
<dbReference type="PANTHER" id="PTHR33529:SF8">
    <property type="entry name" value="PERMEASE, YJGP_YJGQ FAMILY"/>
    <property type="match status" value="1"/>
</dbReference>
<keyword evidence="2" id="KW-1003">Cell membrane</keyword>
<proteinExistence type="predicted"/>
<feature type="transmembrane region" description="Helical" evidence="6">
    <location>
        <begin position="313"/>
        <end position="333"/>
    </location>
</feature>
<dbReference type="InterPro" id="IPR005495">
    <property type="entry name" value="LptG/LptF_permease"/>
</dbReference>